<sequence length="231" mass="25858">MDEQSRIRIPFTRRYRTLLEISPDQTMRFLALCCEHKATLTAFLHTLLVEVLSRLVTAREGGANYKYLATRAPVSLRRFTDGQVFALCDHVSAANYLPRIAPLARGAPFPWKAARKFGDGLRAGVARRWVCLACSSVSERRTAPSQGSWARSTKTASFSPILGDFLRTTLRRKKTLGSGRSRRSSLRIATTSFVWGKSALDEDIAEACAEEMKAAFDHVLQVPWHRSQNLG</sequence>
<dbReference type="EMBL" id="BPQB01000008">
    <property type="protein sequence ID" value="GJE88141.1"/>
    <property type="molecule type" value="Genomic_DNA"/>
</dbReference>
<accession>A0A9P3G4K4</accession>
<proteinExistence type="predicted"/>
<keyword evidence="2" id="KW-1185">Reference proteome</keyword>
<reference evidence="1 2" key="1">
    <citation type="submission" date="2021-08" db="EMBL/GenBank/DDBJ databases">
        <title>Draft Genome Sequence of Phanerochaete sordida strain YK-624.</title>
        <authorList>
            <person name="Mori T."/>
            <person name="Dohra H."/>
            <person name="Suzuki T."/>
            <person name="Kawagishi H."/>
            <person name="Hirai H."/>
        </authorList>
    </citation>
    <scope>NUCLEOTIDE SEQUENCE [LARGE SCALE GENOMIC DNA]</scope>
    <source>
        <strain evidence="1 2">YK-624</strain>
    </source>
</reference>
<organism evidence="1 2">
    <name type="scientific">Phanerochaete sordida</name>
    <dbReference type="NCBI Taxonomy" id="48140"/>
    <lineage>
        <taxon>Eukaryota</taxon>
        <taxon>Fungi</taxon>
        <taxon>Dikarya</taxon>
        <taxon>Basidiomycota</taxon>
        <taxon>Agaricomycotina</taxon>
        <taxon>Agaricomycetes</taxon>
        <taxon>Polyporales</taxon>
        <taxon>Phanerochaetaceae</taxon>
        <taxon>Phanerochaete</taxon>
    </lineage>
</organism>
<dbReference type="Proteomes" id="UP000703269">
    <property type="component" value="Unassembled WGS sequence"/>
</dbReference>
<dbReference type="OrthoDB" id="2150604at2759"/>
<name>A0A9P3G4K4_9APHY</name>
<evidence type="ECO:0000313" key="1">
    <source>
        <dbReference type="EMBL" id="GJE88141.1"/>
    </source>
</evidence>
<gene>
    <name evidence="1" type="ORF">PsYK624_042240</name>
</gene>
<comment type="caution">
    <text evidence="1">The sequence shown here is derived from an EMBL/GenBank/DDBJ whole genome shotgun (WGS) entry which is preliminary data.</text>
</comment>
<dbReference type="AlphaFoldDB" id="A0A9P3G4K4"/>
<evidence type="ECO:0000313" key="2">
    <source>
        <dbReference type="Proteomes" id="UP000703269"/>
    </source>
</evidence>
<protein>
    <submittedName>
        <fullName evidence="1">Uncharacterized protein</fullName>
    </submittedName>
</protein>